<name>A0A1N6QR29_9RHOB</name>
<organism evidence="1 2">
    <name type="scientific">Paracoccus thiocyanatus</name>
    <dbReference type="NCBI Taxonomy" id="34006"/>
    <lineage>
        <taxon>Bacteria</taxon>
        <taxon>Pseudomonadati</taxon>
        <taxon>Pseudomonadota</taxon>
        <taxon>Alphaproteobacteria</taxon>
        <taxon>Rhodobacterales</taxon>
        <taxon>Paracoccaceae</taxon>
        <taxon>Paracoccus</taxon>
    </lineage>
</organism>
<evidence type="ECO:0000313" key="1">
    <source>
        <dbReference type="EMBL" id="SIQ19044.1"/>
    </source>
</evidence>
<dbReference type="AlphaFoldDB" id="A0A1N6QR29"/>
<protein>
    <submittedName>
        <fullName evidence="1">Uncharacterized protein</fullName>
    </submittedName>
</protein>
<dbReference type="Proteomes" id="UP000323956">
    <property type="component" value="Unassembled WGS sequence"/>
</dbReference>
<sequence length="36" mass="4000">MIKLVLLCLLIIIALALVAGPGMRRMIAKLLGIRRR</sequence>
<reference evidence="1 2" key="1">
    <citation type="submission" date="2017-01" db="EMBL/GenBank/DDBJ databases">
        <authorList>
            <person name="Varghese N."/>
            <person name="Submissions S."/>
        </authorList>
    </citation>
    <scope>NUCLEOTIDE SEQUENCE [LARGE SCALE GENOMIC DNA]</scope>
    <source>
        <strain evidence="1 2">ATCC 700171</strain>
    </source>
</reference>
<dbReference type="EMBL" id="FTMK01000004">
    <property type="protein sequence ID" value="SIQ19044.1"/>
    <property type="molecule type" value="Genomic_DNA"/>
</dbReference>
<accession>A0A1N6QR29</accession>
<proteinExistence type="predicted"/>
<gene>
    <name evidence="1" type="ORF">SAMN05421641_104198</name>
</gene>
<evidence type="ECO:0000313" key="2">
    <source>
        <dbReference type="Proteomes" id="UP000323956"/>
    </source>
</evidence>